<comment type="caution">
    <text evidence="3">The sequence shown here is derived from an EMBL/GenBank/DDBJ whole genome shotgun (WGS) entry which is preliminary data.</text>
</comment>
<dbReference type="AlphaFoldDB" id="K0KKE2"/>
<dbReference type="InParanoid" id="K0KKE2"/>
<dbReference type="EMBL" id="CAIF01000025">
    <property type="protein sequence ID" value="CCH41588.1"/>
    <property type="molecule type" value="Genomic_DNA"/>
</dbReference>
<dbReference type="FunCoup" id="K0KKE2">
    <property type="interactions" value="78"/>
</dbReference>
<evidence type="ECO:0000313" key="3">
    <source>
        <dbReference type="EMBL" id="CCH41588.1"/>
    </source>
</evidence>
<name>K0KKE2_WICCF</name>
<feature type="compositionally biased region" description="Basic and acidic residues" evidence="1">
    <location>
        <begin position="133"/>
        <end position="156"/>
    </location>
</feature>
<evidence type="ECO:0000313" key="4">
    <source>
        <dbReference type="Proteomes" id="UP000009328"/>
    </source>
</evidence>
<evidence type="ECO:0000256" key="1">
    <source>
        <dbReference type="SAM" id="MobiDB-lite"/>
    </source>
</evidence>
<feature type="transmembrane region" description="Helical" evidence="2">
    <location>
        <begin position="6"/>
        <end position="27"/>
    </location>
</feature>
<feature type="region of interest" description="Disordered" evidence="1">
    <location>
        <begin position="131"/>
        <end position="156"/>
    </location>
</feature>
<sequence length="156" mass="18075">MDLFAYLIIFAVVIFFIAALPLISGVASYKYEKVNRVDNSKKDDDAADYNQGYLSPEERAALEAKQKAKDSRFKKFKEYSNVSKNDIPLKFRPKFDNPNTSIRNRRNKNVEIDNDPSQFDFDIDEFIEDEAEQDAKEAAREHQDSLYKGENIEDMA</sequence>
<keyword evidence="2" id="KW-0812">Transmembrane</keyword>
<organism evidence="3 4">
    <name type="scientific">Wickerhamomyces ciferrii (strain ATCC 14091 / BCRC 22168 / CBS 111 / JCM 3599 / NBRC 0793 / NRRL Y-1031 F-60-10)</name>
    <name type="common">Yeast</name>
    <name type="synonym">Pichia ciferrii</name>
    <dbReference type="NCBI Taxonomy" id="1206466"/>
    <lineage>
        <taxon>Eukaryota</taxon>
        <taxon>Fungi</taxon>
        <taxon>Dikarya</taxon>
        <taxon>Ascomycota</taxon>
        <taxon>Saccharomycotina</taxon>
        <taxon>Saccharomycetes</taxon>
        <taxon>Phaffomycetales</taxon>
        <taxon>Wickerhamomycetaceae</taxon>
        <taxon>Wickerhamomyces</taxon>
    </lineage>
</organism>
<dbReference type="HOGENOM" id="CLU_150136_0_0_1"/>
<reference evidence="3 4" key="1">
    <citation type="journal article" date="2012" name="Eukaryot. Cell">
        <title>Draft genome sequence of Wickerhamomyces ciferrii NRRL Y-1031 F-60-10.</title>
        <authorList>
            <person name="Schneider J."/>
            <person name="Andrea H."/>
            <person name="Blom J."/>
            <person name="Jaenicke S."/>
            <person name="Ruckert C."/>
            <person name="Schorsch C."/>
            <person name="Szczepanowski R."/>
            <person name="Farwick M."/>
            <person name="Goesmann A."/>
            <person name="Puhler A."/>
            <person name="Schaffer S."/>
            <person name="Tauch A."/>
            <person name="Kohler T."/>
            <person name="Brinkrolf K."/>
        </authorList>
    </citation>
    <scope>NUCLEOTIDE SEQUENCE [LARGE SCALE GENOMIC DNA]</scope>
    <source>
        <strain evidence="4">ATCC 14091 / BCRC 22168 / CBS 111 / JCM 3599 / NBRC 0793 / NRRL Y-1031 F-60-10</strain>
    </source>
</reference>
<accession>K0KKE2</accession>
<dbReference type="eggNOG" id="ENOG502SA5C">
    <property type="taxonomic scope" value="Eukaryota"/>
</dbReference>
<keyword evidence="2" id="KW-0472">Membrane</keyword>
<protein>
    <submittedName>
        <fullName evidence="3">Secreted protein</fullName>
    </submittedName>
</protein>
<keyword evidence="2" id="KW-1133">Transmembrane helix</keyword>
<gene>
    <name evidence="3" type="ORF">BN7_1129</name>
</gene>
<proteinExistence type="predicted"/>
<dbReference type="Proteomes" id="UP000009328">
    <property type="component" value="Unassembled WGS sequence"/>
</dbReference>
<evidence type="ECO:0000256" key="2">
    <source>
        <dbReference type="SAM" id="Phobius"/>
    </source>
</evidence>
<keyword evidence="4" id="KW-1185">Reference proteome</keyword>